<protein>
    <recommendedName>
        <fullName evidence="3">Nucleotidyltransferase</fullName>
    </recommendedName>
</protein>
<reference evidence="1 2" key="2">
    <citation type="journal article" date="2016" name="Genome Announc.">
        <title>Genome Sequence of a Gram-Positive Diazotroph, Paenibacillus durus Type Strain ATCC 35681.</title>
        <authorList>
            <person name="Halim M.A."/>
            <person name="Rahman A.Y."/>
            <person name="Sim K.S."/>
            <person name="Yam H.C."/>
            <person name="Rahim A.A."/>
            <person name="Ghazali A.H."/>
            <person name="Najimudin N."/>
        </authorList>
    </citation>
    <scope>NUCLEOTIDE SEQUENCE [LARGE SCALE GENOMIC DNA]</scope>
    <source>
        <strain evidence="1 2">ATCC 35681</strain>
    </source>
</reference>
<dbReference type="EMBL" id="CP011114">
    <property type="protein sequence ID" value="AKG33256.1"/>
    <property type="molecule type" value="Genomic_DNA"/>
</dbReference>
<gene>
    <name evidence="1" type="ORF">VK70_00375</name>
</gene>
<dbReference type="AlphaFoldDB" id="A0A0F7CG65"/>
<dbReference type="HOGENOM" id="CLU_084690_0_0_9"/>
<sequence>MSSYHQDILTVLERIEREEHVRILYACESGSRAWGFPSKDSDYDVRFIYVRPVEWYLSIFDKRDVIERPISDMLDINGWDLRKALNLFRKSNPPLLEWLQSPIVYRENRLITEQIRRISPLTFSPRSCIHHYLHMARGNYRDYLQGDQVKIKKYFYVLRPILACEWIEKYVTMPPIEFDQLVDGLLPGGSELKAVILDLLDRKKAGDEMDFEPRINPINDYLEEKIAYYERTASEMRPGDGNQDQQLDDLFRSVLHDVWEKGGEDDDSLKERIHKRGK</sequence>
<dbReference type="RefSeq" id="WP_025698964.1">
    <property type="nucleotide sequence ID" value="NZ_ASQQ01000633.1"/>
</dbReference>
<organism evidence="1 2">
    <name type="scientific">Paenibacillus durus ATCC 35681</name>
    <dbReference type="NCBI Taxonomy" id="1333534"/>
    <lineage>
        <taxon>Bacteria</taxon>
        <taxon>Bacillati</taxon>
        <taxon>Bacillota</taxon>
        <taxon>Bacilli</taxon>
        <taxon>Bacillales</taxon>
        <taxon>Paenibacillaceae</taxon>
        <taxon>Paenibacillus</taxon>
    </lineage>
</organism>
<accession>A0A0F7CG65</accession>
<dbReference type="PANTHER" id="PTHR34817">
    <property type="entry name" value="NUCLEOTIDYLTRANSFERASE"/>
    <property type="match status" value="1"/>
</dbReference>
<name>A0A0F7CG65_PAEDU</name>
<dbReference type="PATRIC" id="fig|1333534.5.peg.85"/>
<evidence type="ECO:0008006" key="3">
    <source>
        <dbReference type="Google" id="ProtNLM"/>
    </source>
</evidence>
<evidence type="ECO:0000313" key="1">
    <source>
        <dbReference type="EMBL" id="AKG33256.1"/>
    </source>
</evidence>
<dbReference type="OrthoDB" id="9796845at2"/>
<reference evidence="1 2" key="1">
    <citation type="submission" date="2015-03" db="EMBL/GenBank/DDBJ databases">
        <authorList>
            <person name="Abdul Halim M."/>
        </authorList>
    </citation>
    <scope>NUCLEOTIDE SEQUENCE [LARGE SCALE GENOMIC DNA]</scope>
    <source>
        <strain evidence="1 2">ATCC 35681</strain>
    </source>
</reference>
<proteinExistence type="predicted"/>
<dbReference type="PANTHER" id="PTHR34817:SF2">
    <property type="entry name" value="NUCLEOTIDYLTRANSFERASE"/>
    <property type="match status" value="1"/>
</dbReference>
<dbReference type="Pfam" id="PF10127">
    <property type="entry name" value="RlaP"/>
    <property type="match status" value="1"/>
</dbReference>
<dbReference type="InterPro" id="IPR018775">
    <property type="entry name" value="RlaP"/>
</dbReference>
<evidence type="ECO:0000313" key="2">
    <source>
        <dbReference type="Proteomes" id="UP000034189"/>
    </source>
</evidence>
<dbReference type="Proteomes" id="UP000034189">
    <property type="component" value="Chromosome"/>
</dbReference>